<reference evidence="1" key="1">
    <citation type="submission" date="2022-04" db="EMBL/GenBank/DDBJ databases">
        <title>Hymenobacter sp. isolated from the air.</title>
        <authorList>
            <person name="Won M."/>
            <person name="Lee C.-M."/>
            <person name="Woen H.-Y."/>
            <person name="Kwon S.-W."/>
        </authorList>
    </citation>
    <scope>NUCLEOTIDE SEQUENCE</scope>
    <source>
        <strain evidence="1">5116S-3</strain>
    </source>
</reference>
<keyword evidence="2" id="KW-1185">Reference proteome</keyword>
<protein>
    <submittedName>
        <fullName evidence="1">Uncharacterized protein</fullName>
    </submittedName>
</protein>
<sequence>MARGWFVFLAILVAGLVFSCHQKPPLQPKRYEYYTTYVTPYARLALTPRQDSSDVLPFTYYEYTTEPGDKLVFELVYEQGDSTHEDAGAAETAVFEIPDTATSFRIRDREFLAHQGLWIKTCFCFEPTANKARKIDSGNQVAGRQLTPFTWLIHSEIVGINFTDTIDIRTKNVVDRLK</sequence>
<dbReference type="PROSITE" id="PS51257">
    <property type="entry name" value="PROKAR_LIPOPROTEIN"/>
    <property type="match status" value="1"/>
</dbReference>
<organism evidence="1 2">
    <name type="scientific">Hymenobacter cellulosilyticus</name>
    <dbReference type="NCBI Taxonomy" id="2932248"/>
    <lineage>
        <taxon>Bacteria</taxon>
        <taxon>Pseudomonadati</taxon>
        <taxon>Bacteroidota</taxon>
        <taxon>Cytophagia</taxon>
        <taxon>Cytophagales</taxon>
        <taxon>Hymenobacteraceae</taxon>
        <taxon>Hymenobacter</taxon>
    </lineage>
</organism>
<proteinExistence type="predicted"/>
<dbReference type="EMBL" id="CP095046">
    <property type="protein sequence ID" value="UOQ74698.1"/>
    <property type="molecule type" value="Genomic_DNA"/>
</dbReference>
<dbReference type="KEGG" id="hcu:MUN79_12975"/>
<accession>A0A8T9QEV7</accession>
<evidence type="ECO:0000313" key="2">
    <source>
        <dbReference type="Proteomes" id="UP000831796"/>
    </source>
</evidence>
<gene>
    <name evidence="1" type="ORF">MUN79_12975</name>
</gene>
<dbReference type="AlphaFoldDB" id="A0A8T9QEV7"/>
<evidence type="ECO:0000313" key="1">
    <source>
        <dbReference type="EMBL" id="UOQ74698.1"/>
    </source>
</evidence>
<dbReference type="RefSeq" id="WP_244678035.1">
    <property type="nucleotide sequence ID" value="NZ_CP095046.1"/>
</dbReference>
<dbReference type="Proteomes" id="UP000831796">
    <property type="component" value="Chromosome"/>
</dbReference>
<name>A0A8T9QEV7_9BACT</name>